<keyword evidence="38" id="KW-1185">Reference proteome</keyword>
<dbReference type="PANTHER" id="PTHR10625:SF38">
    <property type="entry name" value="HISTONE DEACETYLASE 6, ISOFORM G"/>
    <property type="match status" value="1"/>
</dbReference>
<dbReference type="InterPro" id="IPR037138">
    <property type="entry name" value="His_deacetylse_dom_sf"/>
</dbReference>
<evidence type="ECO:0000256" key="5">
    <source>
        <dbReference type="ARBA" id="ARBA00004300"/>
    </source>
</evidence>
<dbReference type="GO" id="GO:0006950">
    <property type="term" value="P:response to stress"/>
    <property type="evidence" value="ECO:0007669"/>
    <property type="project" value="UniProtKB-ARBA"/>
</dbReference>
<sequence length="1064" mass="120450">MQKTVITRKDAQEAKIKTRSMAKESEKKVSLKEAKRNSRQKMLLKGNDTSSTAVKDIYGNALSSINMVRGRSGVIYDESMTQHFCLWDQNYPECPERFTSVINRCNELELFDRCIELKPRLATKNEILSIHTEKQYDLLQSTRDLNNEDQLEDLCSQYDAIFMNPSTFNLALLACGSTIELVDNILDGTIQNGMAIIRPPGHHAMKAEYNGYCFFNNVAVAAKHALDNKGVKRILIVDWDVHHGQGSQRAFYDDSRVVYFSIHRYEFGTFWPNLRESDFDYIGSGDGEGKNINVPLNKIGMTNADYLAIFQQLLMPVAVEFQPELVIISAGFDSSLGDEKGEMEVTPACYSHLLSPLMSLANGRIAVVLEGGYCLESLAEGAALTLKTLLGDPCPKMEPLQAPCESIQDTILNCIYSHRQYWKNLCLQDIYNIEELNNVNPQSNLHHVPHDSFIGGDPVPERFLTRNCYPVQNEAFRKNVAGRLMKLRFFTNLSFPVNRVCYVYDDVMLQHKNNFENGHPEQPERIRKIKTRFNEYNLLERMKYLPSRQATEEELLLVHSKSHLKNMQALEKCDNLAALGEKYNSVYFHPKTYECAKYAAGSVLQVVDEVLNGKSLSGVCVVRPPGHHSEEDQPHGFCIFNNVSVAAQYAIKNHGLKRVLIVDWDVHYGQGTKHIFENDPKVLYISVHRYDDGHFFPRSTDANYTEVGSGNGKGFNVNIPWNKKGMGDMEYSLTFQNVIMPIAYEFDPELVFVSAGFDAAIGDPLGGCKVSPEAYGHFTHWLSSLANGKIILLLEGGYNVNSISHSMTLCAKSLLGDPLPTFLISSRWNGINSSALETLKNVINTQETYWKCLKFNKKLPDCDDNENKMQDDLVKDLESIKLTDSDDKGNQSHSSNMSVTSSSDSCEAGSSKPVEKKQTLTDFLNDNLEALNNEEMYAVVPLKNCPHLSLLRPEEAPESIDHTSECTECHTSIENWVCLTCYKTFCSRYINEHSHLHFISSEEPLTLSFSDLSVWCYKCEAYVDNPQLYKYKNLVHRSKFGEDLVWSYGDIHIDLTQTDDDDSE</sequence>
<dbReference type="SUPFAM" id="SSF57850">
    <property type="entry name" value="RING/U-box"/>
    <property type="match status" value="1"/>
</dbReference>
<dbReference type="PROSITE" id="PS50271">
    <property type="entry name" value="ZF_UBP"/>
    <property type="match status" value="1"/>
</dbReference>
<dbReference type="GO" id="GO:0008270">
    <property type="term" value="F:zinc ion binding"/>
    <property type="evidence" value="ECO:0007669"/>
    <property type="project" value="UniProtKB-KW"/>
</dbReference>
<keyword evidence="19" id="KW-0378">Hydrolase</keyword>
<evidence type="ECO:0000313" key="37">
    <source>
        <dbReference type="EMBL" id="CAH1707294.1"/>
    </source>
</evidence>
<dbReference type="SUPFAM" id="SSF52768">
    <property type="entry name" value="Arginase/deacetylase"/>
    <property type="match status" value="2"/>
</dbReference>
<organism evidence="37 38">
    <name type="scientific">Chironomus riparius</name>
    <dbReference type="NCBI Taxonomy" id="315576"/>
    <lineage>
        <taxon>Eukaryota</taxon>
        <taxon>Metazoa</taxon>
        <taxon>Ecdysozoa</taxon>
        <taxon>Arthropoda</taxon>
        <taxon>Hexapoda</taxon>
        <taxon>Insecta</taxon>
        <taxon>Pterygota</taxon>
        <taxon>Neoptera</taxon>
        <taxon>Endopterygota</taxon>
        <taxon>Diptera</taxon>
        <taxon>Nematocera</taxon>
        <taxon>Chironomoidea</taxon>
        <taxon>Chironomidae</taxon>
        <taxon>Chironominae</taxon>
        <taxon>Chironomus</taxon>
    </lineage>
</organism>
<dbReference type="Gene3D" id="3.40.800.20">
    <property type="entry name" value="Histone deacetylase domain"/>
    <property type="match status" value="2"/>
</dbReference>
<feature type="domain" description="UBP-type" evidence="36">
    <location>
        <begin position="943"/>
        <end position="1042"/>
    </location>
</feature>
<keyword evidence="22" id="KW-0156">Chromatin regulator</keyword>
<feature type="compositionally biased region" description="Low complexity" evidence="35">
    <location>
        <begin position="892"/>
        <end position="905"/>
    </location>
</feature>
<keyword evidence="18" id="KW-0833">Ubl conjugation pathway</keyword>
<dbReference type="GO" id="GO:0030425">
    <property type="term" value="C:dendrite"/>
    <property type="evidence" value="ECO:0007669"/>
    <property type="project" value="UniProtKB-SubCell"/>
</dbReference>
<dbReference type="Proteomes" id="UP001153620">
    <property type="component" value="Chromosome 1"/>
</dbReference>
<feature type="region of interest" description="Disordered" evidence="35">
    <location>
        <begin position="1"/>
        <end position="35"/>
    </location>
</feature>
<evidence type="ECO:0000256" key="35">
    <source>
        <dbReference type="SAM" id="MobiDB-lite"/>
    </source>
</evidence>
<comment type="catalytic activity">
    <reaction evidence="29">
        <text>N(6)-acetyl-L-lysyl-[histone] + H2O = L-lysyl-[histone] + acetate</text>
        <dbReference type="Rhea" id="RHEA:58196"/>
        <dbReference type="Rhea" id="RHEA-COMP:9845"/>
        <dbReference type="Rhea" id="RHEA-COMP:11338"/>
        <dbReference type="ChEBI" id="CHEBI:15377"/>
        <dbReference type="ChEBI" id="CHEBI:29969"/>
        <dbReference type="ChEBI" id="CHEBI:30089"/>
        <dbReference type="ChEBI" id="CHEBI:61930"/>
        <dbReference type="EC" id="3.5.1.98"/>
    </reaction>
</comment>
<evidence type="ECO:0000256" key="16">
    <source>
        <dbReference type="ARBA" id="ARBA00022737"/>
    </source>
</evidence>
<keyword evidence="26" id="KW-0206">Cytoskeleton</keyword>
<comment type="pathway">
    <text evidence="8">Protein modification; protein ubiquitination.</text>
</comment>
<keyword evidence="21" id="KW-0832">Ubl conjugation</keyword>
<evidence type="ECO:0000256" key="20">
    <source>
        <dbReference type="ARBA" id="ARBA00022833"/>
    </source>
</evidence>
<dbReference type="Gene3D" id="3.30.40.10">
    <property type="entry name" value="Zinc/RING finger domain, C3HC4 (zinc finger)"/>
    <property type="match status" value="1"/>
</dbReference>
<dbReference type="AlphaFoldDB" id="A0A9P0IJC6"/>
<dbReference type="Pfam" id="PF02148">
    <property type="entry name" value="zf-UBP"/>
    <property type="match status" value="1"/>
</dbReference>
<evidence type="ECO:0000256" key="27">
    <source>
        <dbReference type="ARBA" id="ARBA00023242"/>
    </source>
</evidence>
<keyword evidence="15" id="KW-0479">Metal-binding</keyword>
<dbReference type="InterPro" id="IPR023696">
    <property type="entry name" value="Ureohydrolase_dom_sf"/>
</dbReference>
<dbReference type="GO" id="GO:0030424">
    <property type="term" value="C:axon"/>
    <property type="evidence" value="ECO:0007669"/>
    <property type="project" value="UniProtKB-SubCell"/>
</dbReference>
<proteinExistence type="inferred from homology"/>
<evidence type="ECO:0000256" key="1">
    <source>
        <dbReference type="ARBA" id="ARBA00001947"/>
    </source>
</evidence>
<evidence type="ECO:0000256" key="15">
    <source>
        <dbReference type="ARBA" id="ARBA00022723"/>
    </source>
</evidence>
<dbReference type="GO" id="GO:0003779">
    <property type="term" value="F:actin binding"/>
    <property type="evidence" value="ECO:0007669"/>
    <property type="project" value="UniProtKB-KW"/>
</dbReference>
<evidence type="ECO:0000256" key="28">
    <source>
        <dbReference type="ARBA" id="ARBA00023273"/>
    </source>
</evidence>
<comment type="subcellular location">
    <subcellularLocation>
        <location evidence="7">Cell projection</location>
        <location evidence="7">Axon</location>
    </subcellularLocation>
    <subcellularLocation>
        <location evidence="4">Cell projection</location>
        <location evidence="4">Dendrite</location>
    </subcellularLocation>
    <subcellularLocation>
        <location evidence="2">Cytoplasm</location>
        <location evidence="2">Cytoskeleton</location>
        <location evidence="2">Cilium basal body</location>
    </subcellularLocation>
    <subcellularLocation>
        <location evidence="5">Cytoplasm</location>
        <location evidence="5">Cytoskeleton</location>
        <location evidence="5">Microtubule organizing center</location>
        <location evidence="5">Centrosome</location>
    </subcellularLocation>
    <subcellularLocation>
        <location evidence="3">Nucleus</location>
    </subcellularLocation>
    <subcellularLocation>
        <location evidence="6">Perikaryon</location>
    </subcellularLocation>
</comment>
<evidence type="ECO:0000256" key="10">
    <source>
        <dbReference type="ARBA" id="ARBA00022481"/>
    </source>
</evidence>
<evidence type="ECO:0000256" key="8">
    <source>
        <dbReference type="ARBA" id="ARBA00004906"/>
    </source>
</evidence>
<dbReference type="FunFam" id="3.40.800.20:FF:000005">
    <property type="entry name" value="histone deacetylase 6"/>
    <property type="match status" value="2"/>
</dbReference>
<evidence type="ECO:0000256" key="2">
    <source>
        <dbReference type="ARBA" id="ARBA00004120"/>
    </source>
</evidence>
<evidence type="ECO:0000256" key="22">
    <source>
        <dbReference type="ARBA" id="ARBA00022853"/>
    </source>
</evidence>
<comment type="catalytic activity">
    <reaction evidence="31">
        <text>N(6)-acetyl-L-lysyl-[alpha-tubulin] + H2O = L-lysyl-[alpha-tubulin] + acetate</text>
        <dbReference type="Rhea" id="RHEA:21548"/>
        <dbReference type="Rhea" id="RHEA-COMP:11278"/>
        <dbReference type="Rhea" id="RHEA-COMP:11279"/>
        <dbReference type="ChEBI" id="CHEBI:15377"/>
        <dbReference type="ChEBI" id="CHEBI:29969"/>
        <dbReference type="ChEBI" id="CHEBI:30089"/>
        <dbReference type="ChEBI" id="CHEBI:61930"/>
    </reaction>
    <physiologicalReaction direction="left-to-right" evidence="31">
        <dbReference type="Rhea" id="RHEA:21549"/>
    </physiologicalReaction>
</comment>
<evidence type="ECO:0000256" key="33">
    <source>
        <dbReference type="ARBA" id="ARBA00082852"/>
    </source>
</evidence>
<evidence type="ECO:0000256" key="32">
    <source>
        <dbReference type="ARBA" id="ARBA00068733"/>
    </source>
</evidence>
<evidence type="ECO:0000256" key="19">
    <source>
        <dbReference type="ARBA" id="ARBA00022801"/>
    </source>
</evidence>
<dbReference type="GO" id="GO:0032886">
    <property type="term" value="P:regulation of microtubule-based process"/>
    <property type="evidence" value="ECO:0007669"/>
    <property type="project" value="UniProtKB-ARBA"/>
</dbReference>
<dbReference type="EMBL" id="OU895877">
    <property type="protein sequence ID" value="CAH1707294.1"/>
    <property type="molecule type" value="Genomic_DNA"/>
</dbReference>
<dbReference type="InterPro" id="IPR001607">
    <property type="entry name" value="Znf_UBP"/>
</dbReference>
<keyword evidence="25" id="KW-0009">Actin-binding</keyword>
<dbReference type="GO" id="GO:0043204">
    <property type="term" value="C:perikaryon"/>
    <property type="evidence" value="ECO:0007669"/>
    <property type="project" value="UniProtKB-SubCell"/>
</dbReference>
<keyword evidence="20" id="KW-0862">Zinc</keyword>
<keyword evidence="24" id="KW-0804">Transcription</keyword>
<evidence type="ECO:0000259" key="36">
    <source>
        <dbReference type="PROSITE" id="PS50271"/>
    </source>
</evidence>
<dbReference type="GO" id="GO:0040029">
    <property type="term" value="P:epigenetic regulation of gene expression"/>
    <property type="evidence" value="ECO:0007669"/>
    <property type="project" value="TreeGrafter"/>
</dbReference>
<evidence type="ECO:0000256" key="4">
    <source>
        <dbReference type="ARBA" id="ARBA00004279"/>
    </source>
</evidence>
<keyword evidence="10" id="KW-0488">Methylation</keyword>
<evidence type="ECO:0000256" key="31">
    <source>
        <dbReference type="ARBA" id="ARBA00050910"/>
    </source>
</evidence>
<comment type="catalytic activity">
    <reaction evidence="30">
        <text>N(6)-acetyl-L-lysyl-[protein] + H2O = L-lysyl-[protein] + acetate</text>
        <dbReference type="Rhea" id="RHEA:58108"/>
        <dbReference type="Rhea" id="RHEA-COMP:9752"/>
        <dbReference type="Rhea" id="RHEA-COMP:10731"/>
        <dbReference type="ChEBI" id="CHEBI:15377"/>
        <dbReference type="ChEBI" id="CHEBI:29969"/>
        <dbReference type="ChEBI" id="CHEBI:30089"/>
        <dbReference type="ChEBI" id="CHEBI:61930"/>
    </reaction>
    <physiologicalReaction direction="left-to-right" evidence="30">
        <dbReference type="Rhea" id="RHEA:58109"/>
    </physiologicalReaction>
</comment>
<dbReference type="PANTHER" id="PTHR10625">
    <property type="entry name" value="HISTONE DEACETYLASE HDAC1-RELATED"/>
    <property type="match status" value="1"/>
</dbReference>
<dbReference type="GO" id="GO:0051646">
    <property type="term" value="P:mitochondrion localization"/>
    <property type="evidence" value="ECO:0007669"/>
    <property type="project" value="UniProtKB-ARBA"/>
</dbReference>
<feature type="compositionally biased region" description="Basic and acidic residues" evidence="35">
    <location>
        <begin position="7"/>
        <end position="35"/>
    </location>
</feature>
<evidence type="ECO:0000256" key="26">
    <source>
        <dbReference type="ARBA" id="ARBA00023212"/>
    </source>
</evidence>
<dbReference type="SMART" id="SM00290">
    <property type="entry name" value="ZnF_UBP"/>
    <property type="match status" value="1"/>
</dbReference>
<dbReference type="GO" id="GO:0000118">
    <property type="term" value="C:histone deacetylase complex"/>
    <property type="evidence" value="ECO:0007669"/>
    <property type="project" value="TreeGrafter"/>
</dbReference>
<evidence type="ECO:0000256" key="12">
    <source>
        <dbReference type="ARBA" id="ARBA00022491"/>
    </source>
</evidence>
<comment type="similarity">
    <text evidence="9">Belongs to the histone deacetylase family. HD type 2 subfamily.</text>
</comment>
<gene>
    <name evidence="37" type="ORF">CHIRRI_LOCUS153</name>
</gene>
<dbReference type="FunFam" id="3.30.40.10:FF:000342">
    <property type="entry name" value="Histone deacetylase 6"/>
    <property type="match status" value="1"/>
</dbReference>
<evidence type="ECO:0000256" key="17">
    <source>
        <dbReference type="ARBA" id="ARBA00022771"/>
    </source>
</evidence>
<evidence type="ECO:0000256" key="24">
    <source>
        <dbReference type="ARBA" id="ARBA00023163"/>
    </source>
</evidence>
<keyword evidence="16" id="KW-0677">Repeat</keyword>
<evidence type="ECO:0000256" key="9">
    <source>
        <dbReference type="ARBA" id="ARBA00007738"/>
    </source>
</evidence>
<dbReference type="GO" id="GO:0141221">
    <property type="term" value="F:histone deacetylase activity, hydrolytic mechanism"/>
    <property type="evidence" value="ECO:0007669"/>
    <property type="project" value="UniProtKB-EC"/>
</dbReference>
<keyword evidence="14" id="KW-0808">Transferase</keyword>
<keyword evidence="13" id="KW-0597">Phosphoprotein</keyword>
<evidence type="ECO:0000313" key="38">
    <source>
        <dbReference type="Proteomes" id="UP001153620"/>
    </source>
</evidence>
<keyword evidence="28" id="KW-0966">Cell projection</keyword>
<dbReference type="InterPro" id="IPR000286">
    <property type="entry name" value="HDACs"/>
</dbReference>
<reference evidence="37" key="1">
    <citation type="submission" date="2022-01" db="EMBL/GenBank/DDBJ databases">
        <authorList>
            <person name="King R."/>
        </authorList>
    </citation>
    <scope>NUCLEOTIDE SEQUENCE</scope>
</reference>
<evidence type="ECO:0000256" key="7">
    <source>
        <dbReference type="ARBA" id="ARBA00004489"/>
    </source>
</evidence>
<dbReference type="GO" id="GO:0051129">
    <property type="term" value="P:negative regulation of cellular component organization"/>
    <property type="evidence" value="ECO:0007669"/>
    <property type="project" value="UniProtKB-ARBA"/>
</dbReference>
<dbReference type="GO" id="GO:0016740">
    <property type="term" value="F:transferase activity"/>
    <property type="evidence" value="ECO:0007669"/>
    <property type="project" value="UniProtKB-KW"/>
</dbReference>
<keyword evidence="23" id="KW-0805">Transcription regulation</keyword>
<feature type="region of interest" description="Disordered" evidence="35">
    <location>
        <begin position="883"/>
        <end position="914"/>
    </location>
</feature>
<protein>
    <recommendedName>
        <fullName evidence="32">Protein deacetylase HDAC6</fullName>
    </recommendedName>
    <alternativeName>
        <fullName evidence="33">Tubulin-lysine deacetylase HDAC6</fullName>
    </alternativeName>
</protein>
<evidence type="ECO:0000256" key="14">
    <source>
        <dbReference type="ARBA" id="ARBA00022679"/>
    </source>
</evidence>
<dbReference type="PRINTS" id="PR01270">
    <property type="entry name" value="HDASUPER"/>
</dbReference>
<dbReference type="CDD" id="cd10002">
    <property type="entry name" value="HDAC10_HDAC6-dom1"/>
    <property type="match status" value="1"/>
</dbReference>
<evidence type="ECO:0000256" key="18">
    <source>
        <dbReference type="ARBA" id="ARBA00022786"/>
    </source>
</evidence>
<evidence type="ECO:0000256" key="25">
    <source>
        <dbReference type="ARBA" id="ARBA00023203"/>
    </source>
</evidence>
<evidence type="ECO:0000256" key="11">
    <source>
        <dbReference type="ARBA" id="ARBA00022490"/>
    </source>
</evidence>
<accession>A0A9P0IJC6</accession>
<name>A0A9P0IJC6_9DIPT</name>
<evidence type="ECO:0000256" key="13">
    <source>
        <dbReference type="ARBA" id="ARBA00022553"/>
    </source>
</evidence>
<dbReference type="GO" id="GO:0005813">
    <property type="term" value="C:centrosome"/>
    <property type="evidence" value="ECO:0007669"/>
    <property type="project" value="UniProtKB-SubCell"/>
</dbReference>
<comment type="cofactor">
    <cofactor evidence="1">
        <name>Zn(2+)</name>
        <dbReference type="ChEBI" id="CHEBI:29105"/>
    </cofactor>
</comment>
<evidence type="ECO:0000256" key="3">
    <source>
        <dbReference type="ARBA" id="ARBA00004123"/>
    </source>
</evidence>
<dbReference type="Pfam" id="PF00850">
    <property type="entry name" value="Hist_deacetyl"/>
    <property type="match status" value="2"/>
</dbReference>
<dbReference type="InterPro" id="IPR023801">
    <property type="entry name" value="His_deacetylse_dom"/>
</dbReference>
<reference evidence="37" key="2">
    <citation type="submission" date="2022-10" db="EMBL/GenBank/DDBJ databases">
        <authorList>
            <consortium name="ENA_rothamsted_submissions"/>
            <consortium name="culmorum"/>
            <person name="King R."/>
        </authorList>
    </citation>
    <scope>NUCLEOTIDE SEQUENCE</scope>
</reference>
<evidence type="ECO:0000256" key="30">
    <source>
        <dbReference type="ARBA" id="ARBA00049136"/>
    </source>
</evidence>
<keyword evidence="27" id="KW-0539">Nucleus</keyword>
<keyword evidence="12" id="KW-0678">Repressor</keyword>
<evidence type="ECO:0000256" key="34">
    <source>
        <dbReference type="PROSITE-ProRule" id="PRU00502"/>
    </source>
</evidence>
<dbReference type="InterPro" id="IPR013083">
    <property type="entry name" value="Znf_RING/FYVE/PHD"/>
</dbReference>
<evidence type="ECO:0000256" key="21">
    <source>
        <dbReference type="ARBA" id="ARBA00022843"/>
    </source>
</evidence>
<evidence type="ECO:0000256" key="29">
    <source>
        <dbReference type="ARBA" id="ARBA00048287"/>
    </source>
</evidence>
<keyword evidence="11" id="KW-0963">Cytoplasm</keyword>
<evidence type="ECO:0000256" key="6">
    <source>
        <dbReference type="ARBA" id="ARBA00004484"/>
    </source>
</evidence>
<keyword evidence="17 34" id="KW-0863">Zinc-finger</keyword>
<evidence type="ECO:0000256" key="23">
    <source>
        <dbReference type="ARBA" id="ARBA00023015"/>
    </source>
</evidence>